<dbReference type="Pfam" id="PF07690">
    <property type="entry name" value="MFS_1"/>
    <property type="match status" value="1"/>
</dbReference>
<dbReference type="GO" id="GO:0022857">
    <property type="term" value="F:transmembrane transporter activity"/>
    <property type="evidence" value="ECO:0007669"/>
    <property type="project" value="InterPro"/>
</dbReference>
<dbReference type="CDD" id="cd17472">
    <property type="entry name" value="MFS_YajR_like"/>
    <property type="match status" value="1"/>
</dbReference>
<feature type="transmembrane region" description="Helical" evidence="7">
    <location>
        <begin position="238"/>
        <end position="259"/>
    </location>
</feature>
<keyword evidence="5 7" id="KW-1133">Transmembrane helix</keyword>
<feature type="domain" description="Major facilitator superfamily (MFS) profile" evidence="8">
    <location>
        <begin position="4"/>
        <end position="379"/>
    </location>
</feature>
<dbReference type="InterPro" id="IPR011701">
    <property type="entry name" value="MFS"/>
</dbReference>
<dbReference type="KEGG" id="camy:CSUIS_0069"/>
<keyword evidence="6 7" id="KW-0472">Membrane</keyword>
<dbReference type="PANTHER" id="PTHR23517:SF2">
    <property type="entry name" value="MULTIDRUG RESISTANCE PROTEIN MDTH"/>
    <property type="match status" value="1"/>
</dbReference>
<reference evidence="10" key="1">
    <citation type="journal article" date="2017" name="Genome Biol. Evol.">
        <title>Comparative Genomic Analysis Identifies a Campylobacter Clade Deficient in Selenium Metabolism.</title>
        <authorList>
            <person name="Miller W.G."/>
            <person name="Yee E."/>
            <person name="Lopes B.S."/>
            <person name="Chapman M.H."/>
            <person name="Huynh S."/>
            <person name="Bono J.L."/>
            <person name="Parker C.T."/>
            <person name="Strachan N.J.C."/>
            <person name="Forbes K.J."/>
        </authorList>
    </citation>
    <scope>NUCLEOTIDE SEQUENCE [LARGE SCALE GENOMIC DNA]</scope>
    <source>
        <strain evidence="10">RM6137</strain>
    </source>
</reference>
<keyword evidence="2" id="KW-0813">Transport</keyword>
<feature type="transmembrane region" description="Helical" evidence="7">
    <location>
        <begin position="213"/>
        <end position="232"/>
    </location>
</feature>
<accession>A0A1X9SUR3</accession>
<dbReference type="RefSeq" id="WP_086296678.1">
    <property type="nucleotide sequence ID" value="NZ_CP018789.1"/>
</dbReference>
<keyword evidence="4 7" id="KW-0812">Transmembrane</keyword>
<evidence type="ECO:0000256" key="1">
    <source>
        <dbReference type="ARBA" id="ARBA00004651"/>
    </source>
</evidence>
<evidence type="ECO:0000256" key="2">
    <source>
        <dbReference type="ARBA" id="ARBA00022448"/>
    </source>
</evidence>
<dbReference type="AlphaFoldDB" id="A0A1X9SUR3"/>
<gene>
    <name evidence="9" type="ORF">CSUIS_0069</name>
</gene>
<evidence type="ECO:0000256" key="3">
    <source>
        <dbReference type="ARBA" id="ARBA00022475"/>
    </source>
</evidence>
<feature type="transmembrane region" description="Helical" evidence="7">
    <location>
        <begin position="326"/>
        <end position="348"/>
    </location>
</feature>
<evidence type="ECO:0000256" key="5">
    <source>
        <dbReference type="ARBA" id="ARBA00022989"/>
    </source>
</evidence>
<evidence type="ECO:0000256" key="7">
    <source>
        <dbReference type="SAM" id="Phobius"/>
    </source>
</evidence>
<dbReference type="GO" id="GO:0005886">
    <property type="term" value="C:plasma membrane"/>
    <property type="evidence" value="ECO:0007669"/>
    <property type="project" value="UniProtKB-SubCell"/>
</dbReference>
<dbReference type="InterPro" id="IPR036259">
    <property type="entry name" value="MFS_trans_sf"/>
</dbReference>
<keyword evidence="9" id="KW-0762">Sugar transport</keyword>
<dbReference type="SUPFAM" id="SSF103473">
    <property type="entry name" value="MFS general substrate transporter"/>
    <property type="match status" value="1"/>
</dbReference>
<dbReference type="InterPro" id="IPR020846">
    <property type="entry name" value="MFS_dom"/>
</dbReference>
<dbReference type="EMBL" id="CP018789">
    <property type="protein sequence ID" value="ARQ99925.1"/>
    <property type="molecule type" value="Genomic_DNA"/>
</dbReference>
<dbReference type="PROSITE" id="PS50850">
    <property type="entry name" value="MFS"/>
    <property type="match status" value="1"/>
</dbReference>
<dbReference type="STRING" id="1660073.CSUIS_0069"/>
<evidence type="ECO:0000256" key="6">
    <source>
        <dbReference type="ARBA" id="ARBA00023136"/>
    </source>
</evidence>
<organism evidence="9 10">
    <name type="scientific">Campylobacter porcelli</name>
    <dbReference type="NCBI Taxonomy" id="1660073"/>
    <lineage>
        <taxon>Bacteria</taxon>
        <taxon>Pseudomonadati</taxon>
        <taxon>Campylobacterota</taxon>
        <taxon>Epsilonproteobacteria</taxon>
        <taxon>Campylobacterales</taxon>
        <taxon>Campylobacteraceae</taxon>
        <taxon>Campylobacter</taxon>
    </lineage>
</organism>
<keyword evidence="3" id="KW-1003">Cell membrane</keyword>
<feature type="transmembrane region" description="Helical" evidence="7">
    <location>
        <begin position="127"/>
        <end position="146"/>
    </location>
</feature>
<dbReference type="InterPro" id="IPR050171">
    <property type="entry name" value="MFS_Transporters"/>
</dbReference>
<sequence>MLRSVLPLGFIAASRFFGLFIILPVLSLYALELDGANEFLAGLTIGAYAITQMIFQLPFGSLSDRFGRKFMIFIGLIIFIIGSLICAISTDIYTMLFGRLLQGCGAVGAVATAMISDLVSEDKRSKAMAMMGGMIGIAFAISMILSPLLSREFGLSSLFYLSIIVTIFCIFLLFSAVPKEPKIHHHDPKIPLTKLLKQKDLAIMNLTNLMQKMLMSCAFVAIPIVLVKSLGYDSNNLWIVYLISMIFGFLAMGMAGFLGDGKGHSKKLLLIGVVLFIISFIGFGVANSAVSFIIFVVIFFIGFNIHEPILQSCASKFAKSNQRGSALGIFNSFGYLGSFLGGAVGGYLLHSYNITALAVVLAVVLAIWLLILFQLSDPRIFQIIRLKNADISILDSVNGIVDRYKQNGYSIVKFNSNIISRDEVISILGVSNEELQ</sequence>
<comment type="subcellular location">
    <subcellularLocation>
        <location evidence="1">Cell membrane</location>
        <topology evidence="1">Multi-pass membrane protein</topology>
    </subcellularLocation>
</comment>
<feature type="transmembrane region" description="Helical" evidence="7">
    <location>
        <begin position="39"/>
        <end position="58"/>
    </location>
</feature>
<evidence type="ECO:0000256" key="4">
    <source>
        <dbReference type="ARBA" id="ARBA00022692"/>
    </source>
</evidence>
<dbReference type="Proteomes" id="UP000194260">
    <property type="component" value="Chromosome"/>
</dbReference>
<feature type="transmembrane region" description="Helical" evidence="7">
    <location>
        <begin position="354"/>
        <end position="375"/>
    </location>
</feature>
<evidence type="ECO:0000313" key="10">
    <source>
        <dbReference type="Proteomes" id="UP000194260"/>
    </source>
</evidence>
<dbReference type="Gene3D" id="1.20.1250.20">
    <property type="entry name" value="MFS general substrate transporter like domains"/>
    <property type="match status" value="1"/>
</dbReference>
<evidence type="ECO:0000313" key="9">
    <source>
        <dbReference type="EMBL" id="ARQ99925.1"/>
    </source>
</evidence>
<feature type="transmembrane region" description="Helical" evidence="7">
    <location>
        <begin position="70"/>
        <end position="90"/>
    </location>
</feature>
<dbReference type="PANTHER" id="PTHR23517">
    <property type="entry name" value="RESISTANCE PROTEIN MDTM, PUTATIVE-RELATED-RELATED"/>
    <property type="match status" value="1"/>
</dbReference>
<proteinExistence type="predicted"/>
<feature type="transmembrane region" description="Helical" evidence="7">
    <location>
        <begin position="268"/>
        <end position="286"/>
    </location>
</feature>
<feature type="transmembrane region" description="Helical" evidence="7">
    <location>
        <begin position="158"/>
        <end position="177"/>
    </location>
</feature>
<name>A0A1X9SUR3_9BACT</name>
<feature type="transmembrane region" description="Helical" evidence="7">
    <location>
        <begin position="12"/>
        <end position="33"/>
    </location>
</feature>
<feature type="transmembrane region" description="Helical" evidence="7">
    <location>
        <begin position="96"/>
        <end position="115"/>
    </location>
</feature>
<evidence type="ECO:0000259" key="8">
    <source>
        <dbReference type="PROSITE" id="PS50850"/>
    </source>
</evidence>
<protein>
    <submittedName>
        <fullName evidence="9">Putative sugar transporter, major facilitator superfamily</fullName>
    </submittedName>
</protein>